<dbReference type="SUPFAM" id="SSF51905">
    <property type="entry name" value="FAD/NAD(P)-binding domain"/>
    <property type="match status" value="1"/>
</dbReference>
<dbReference type="InterPro" id="IPR000172">
    <property type="entry name" value="GMC_OxRdtase_N"/>
</dbReference>
<dbReference type="InterPro" id="IPR036188">
    <property type="entry name" value="FAD/NAD-bd_sf"/>
</dbReference>
<dbReference type="PANTHER" id="PTHR11552:SF147">
    <property type="entry name" value="CHOLINE DEHYDROGENASE, MITOCHONDRIAL"/>
    <property type="match status" value="1"/>
</dbReference>
<evidence type="ECO:0000256" key="2">
    <source>
        <dbReference type="ARBA" id="ARBA00010790"/>
    </source>
</evidence>
<name>A0ABS7P8P5_9NOCA</name>
<dbReference type="Gene3D" id="3.50.50.60">
    <property type="entry name" value="FAD/NAD(P)-binding domain"/>
    <property type="match status" value="1"/>
</dbReference>
<evidence type="ECO:0000313" key="7">
    <source>
        <dbReference type="EMBL" id="MBY6368212.1"/>
    </source>
</evidence>
<sequence length="501" mass="51391">MPDVVVVGGGSAGCVAAAGFARAGASVMLLEAGSTTMALLSDPGLSMTELTDARRLPIGPSSRYVDPITTRVDGARDVVGTRGRVLGGSSAVNGAYFVRAPLADFARWPRDRWSADVVAEGFRRIETDLDLGDRPGHGTDGPMPVSRAVVAPVADAFRRAATAAGHRDLDDLNAADAGDGVGAVPSNVAGGRRVSAAEAFLAPVAGLVEVRGEAVVARVDVVAGRVVGVSGRDVHGAFTVGADRVILAAGTVRTATVLMHSGIGPRETLRGIGVDVVVDRPGVGVGVGDHPEVAVAYRPPEVAEAYRPRRVAQTWRTPLEVVLEAGPVELRCYSTSFDRLIDGVPPGDPVIGVAAMVAEPLGSVVPLSADPFAAPRVDHPVADADRRALVDGVALAHDLLGRPEMAEVVDHVTTALDAPLPPGAALHTVGSARMGADDDPLAVVDSSCRVFGVSGLAVVDASMFPAVPTRGPHATVIMAAHRATEMLVAEADRSAAVRRGR</sequence>
<dbReference type="GO" id="GO:0016491">
    <property type="term" value="F:oxidoreductase activity"/>
    <property type="evidence" value="ECO:0007669"/>
    <property type="project" value="UniProtKB-KW"/>
</dbReference>
<dbReference type="PROSITE" id="PS00623">
    <property type="entry name" value="GMC_OXRED_1"/>
    <property type="match status" value="1"/>
</dbReference>
<dbReference type="InterPro" id="IPR007867">
    <property type="entry name" value="GMC_OxRtase_C"/>
</dbReference>
<dbReference type="NCBIfam" id="TIGR03970">
    <property type="entry name" value="Rv0697"/>
    <property type="match status" value="1"/>
</dbReference>
<dbReference type="PANTHER" id="PTHR11552">
    <property type="entry name" value="GLUCOSE-METHANOL-CHOLINE GMC OXIDOREDUCTASE"/>
    <property type="match status" value="1"/>
</dbReference>
<evidence type="ECO:0000256" key="4">
    <source>
        <dbReference type="ARBA" id="ARBA00022827"/>
    </source>
</evidence>
<comment type="similarity">
    <text evidence="2 5">Belongs to the GMC oxidoreductase family.</text>
</comment>
<dbReference type="Gene3D" id="3.30.410.40">
    <property type="match status" value="1"/>
</dbReference>
<comment type="cofactor">
    <cofactor evidence="1">
        <name>FAD</name>
        <dbReference type="ChEBI" id="CHEBI:57692"/>
    </cofactor>
</comment>
<evidence type="ECO:0000256" key="1">
    <source>
        <dbReference type="ARBA" id="ARBA00001974"/>
    </source>
</evidence>
<dbReference type="RefSeq" id="WP_222685705.1">
    <property type="nucleotide sequence ID" value="NZ_JABUBT010000028.1"/>
</dbReference>
<dbReference type="EMBL" id="JABUBU010000020">
    <property type="protein sequence ID" value="MBY6368212.1"/>
    <property type="molecule type" value="Genomic_DNA"/>
</dbReference>
<gene>
    <name evidence="7" type="primary">mftG</name>
    <name evidence="7" type="ORF">HQ603_15780</name>
</gene>
<dbReference type="PIRSF" id="PIRSF000137">
    <property type="entry name" value="Alcohol_oxidase"/>
    <property type="match status" value="1"/>
</dbReference>
<dbReference type="InterPro" id="IPR023978">
    <property type="entry name" value="GMC_oxidoreductase_bact"/>
</dbReference>
<keyword evidence="4 5" id="KW-0274">FAD</keyword>
<dbReference type="Pfam" id="PF00732">
    <property type="entry name" value="GMC_oxred_N"/>
    <property type="match status" value="1"/>
</dbReference>
<dbReference type="Proteomes" id="UP000825228">
    <property type="component" value="Unassembled WGS sequence"/>
</dbReference>
<evidence type="ECO:0000313" key="8">
    <source>
        <dbReference type="Proteomes" id="UP000825228"/>
    </source>
</evidence>
<organism evidence="7 8">
    <name type="scientific">Rhodococcoides corynebacterioides</name>
    <dbReference type="NCBI Taxonomy" id="53972"/>
    <lineage>
        <taxon>Bacteria</taxon>
        <taxon>Bacillati</taxon>
        <taxon>Actinomycetota</taxon>
        <taxon>Actinomycetes</taxon>
        <taxon>Mycobacteriales</taxon>
        <taxon>Nocardiaceae</taxon>
        <taxon>Rhodococcoides</taxon>
    </lineage>
</organism>
<dbReference type="EC" id="1.-.-.-" evidence="7"/>
<keyword evidence="8" id="KW-1185">Reference proteome</keyword>
<evidence type="ECO:0000256" key="3">
    <source>
        <dbReference type="ARBA" id="ARBA00022630"/>
    </source>
</evidence>
<accession>A0ABS7P8P5</accession>
<comment type="caution">
    <text evidence="7">The sequence shown here is derived from an EMBL/GenBank/DDBJ whole genome shotgun (WGS) entry which is preliminary data.</text>
</comment>
<dbReference type="Pfam" id="PF05199">
    <property type="entry name" value="GMC_oxred_C"/>
    <property type="match status" value="1"/>
</dbReference>
<dbReference type="PRINTS" id="PR00411">
    <property type="entry name" value="PNDRDTASEI"/>
</dbReference>
<protein>
    <submittedName>
        <fullName evidence="7">Mycofactocin system GMC family oxidoreductase MftG</fullName>
        <ecNumber evidence="7">1.-.-.-</ecNumber>
    </submittedName>
</protein>
<evidence type="ECO:0000259" key="6">
    <source>
        <dbReference type="PROSITE" id="PS00623"/>
    </source>
</evidence>
<reference evidence="7 8" key="1">
    <citation type="submission" date="2020-06" db="EMBL/GenBank/DDBJ databases">
        <title>Taxonomy, biology and ecology of Rhodococcus bacteria occurring in California pistachio and other woody hosts as revealed by genome sequence analyses.</title>
        <authorList>
            <person name="Gai Y."/>
            <person name="Riely B."/>
        </authorList>
    </citation>
    <scope>NUCLEOTIDE SEQUENCE [LARGE SCALE GENOMIC DNA]</scope>
    <source>
        <strain evidence="7 8">BP-281</strain>
    </source>
</reference>
<keyword evidence="7" id="KW-0560">Oxidoreductase</keyword>
<keyword evidence="3 5" id="KW-0285">Flavoprotein</keyword>
<proteinExistence type="inferred from homology"/>
<feature type="domain" description="Glucose-methanol-choline oxidoreductase N-terminal" evidence="6">
    <location>
        <begin position="83"/>
        <end position="106"/>
    </location>
</feature>
<dbReference type="InterPro" id="IPR012132">
    <property type="entry name" value="GMC_OxRdtase"/>
</dbReference>
<evidence type="ECO:0000256" key="5">
    <source>
        <dbReference type="RuleBase" id="RU003968"/>
    </source>
</evidence>